<proteinExistence type="predicted"/>
<dbReference type="EMBL" id="MU069839">
    <property type="protein sequence ID" value="KAF5832950.1"/>
    <property type="molecule type" value="Genomic_DNA"/>
</dbReference>
<evidence type="ECO:0000313" key="2">
    <source>
        <dbReference type="EMBL" id="KAF5832950.1"/>
    </source>
</evidence>
<keyword evidence="3" id="KW-1185">Reference proteome</keyword>
<accession>A0ABQ7GEB5</accession>
<organism evidence="2 3">
    <name type="scientific">Dunaliella salina</name>
    <name type="common">Green alga</name>
    <name type="synonym">Protococcus salinus</name>
    <dbReference type="NCBI Taxonomy" id="3046"/>
    <lineage>
        <taxon>Eukaryota</taxon>
        <taxon>Viridiplantae</taxon>
        <taxon>Chlorophyta</taxon>
        <taxon>core chlorophytes</taxon>
        <taxon>Chlorophyceae</taxon>
        <taxon>CS clade</taxon>
        <taxon>Chlamydomonadales</taxon>
        <taxon>Dunaliellaceae</taxon>
        <taxon>Dunaliella</taxon>
    </lineage>
</organism>
<dbReference type="Proteomes" id="UP000815325">
    <property type="component" value="Unassembled WGS sequence"/>
</dbReference>
<feature type="signal peptide" evidence="1">
    <location>
        <begin position="1"/>
        <end position="28"/>
    </location>
</feature>
<feature type="chain" id="PRO_5045793611" description="TIR domain-containing protein" evidence="1">
    <location>
        <begin position="29"/>
        <end position="365"/>
    </location>
</feature>
<reference evidence="2" key="1">
    <citation type="submission" date="2017-08" db="EMBL/GenBank/DDBJ databases">
        <authorList>
            <person name="Polle J.E."/>
            <person name="Barry K."/>
            <person name="Cushman J."/>
            <person name="Schmutz J."/>
            <person name="Tran D."/>
            <person name="Hathwaick L.T."/>
            <person name="Yim W.C."/>
            <person name="Jenkins J."/>
            <person name="Mckie-Krisberg Z.M."/>
            <person name="Prochnik S."/>
            <person name="Lindquist E."/>
            <person name="Dockter R.B."/>
            <person name="Adam C."/>
            <person name="Molina H."/>
            <person name="Bunkerborg J."/>
            <person name="Jin E."/>
            <person name="Buchheim M."/>
            <person name="Magnuson J."/>
        </authorList>
    </citation>
    <scope>NUCLEOTIDE SEQUENCE</scope>
    <source>
        <strain evidence="2">CCAP 19/18</strain>
    </source>
</reference>
<evidence type="ECO:0000313" key="3">
    <source>
        <dbReference type="Proteomes" id="UP000815325"/>
    </source>
</evidence>
<protein>
    <recommendedName>
        <fullName evidence="4">TIR domain-containing protein</fullName>
    </recommendedName>
</protein>
<name>A0ABQ7GEB5_DUNSA</name>
<evidence type="ECO:0008006" key="4">
    <source>
        <dbReference type="Google" id="ProtNLM"/>
    </source>
</evidence>
<gene>
    <name evidence="2" type="ORF">DUNSADRAFT_10996</name>
</gene>
<evidence type="ECO:0000256" key="1">
    <source>
        <dbReference type="SAM" id="SignalP"/>
    </source>
</evidence>
<sequence>MALASLIRPLPFLWHIFISGAAEVTVMAQVLKSALQSHAAPARVPRVSIGSGAEADRRAMIKQAACVILILSPNVWQDEPCLSDLSIAVQLGKKFLLVQDPDSRMPTHITPAAAMGTAPPHFRSLFEQNDVFSMYRRWFEQQAFLVSLFQVADLHSSIPHNYEQDQFVDIMEQKKSDVKELAMLKAGLWQYYEGFAERSGKLWGFYQVDAKFMPTLDLIELAVQFTSRSPESIPGYVAVFIMDWDKSSGDVAIREKSPRWQGKLDGGTGGTFHLQNKYADNLTFEPRPFVWHFFLSHIQRESSDMCGALVAKLEDLSPLGRKARVWYDQQAAAVINRCHGAWGKKQQEFHPDVEPLNLQVVVREL</sequence>
<keyword evidence="1" id="KW-0732">Signal</keyword>
<comment type="caution">
    <text evidence="2">The sequence shown here is derived from an EMBL/GenBank/DDBJ whole genome shotgun (WGS) entry which is preliminary data.</text>
</comment>